<evidence type="ECO:0000259" key="2">
    <source>
        <dbReference type="Pfam" id="PF02120"/>
    </source>
</evidence>
<organism evidence="3 4">
    <name type="scientific">Cryobacterium suzukii</name>
    <dbReference type="NCBI Taxonomy" id="1259198"/>
    <lineage>
        <taxon>Bacteria</taxon>
        <taxon>Bacillati</taxon>
        <taxon>Actinomycetota</taxon>
        <taxon>Actinomycetes</taxon>
        <taxon>Micrococcales</taxon>
        <taxon>Microbacteriaceae</taxon>
        <taxon>Cryobacterium</taxon>
    </lineage>
</organism>
<gene>
    <name evidence="3" type="ORF">E3T39_08475</name>
</gene>
<evidence type="ECO:0000313" key="4">
    <source>
        <dbReference type="Proteomes" id="UP000298170"/>
    </source>
</evidence>
<dbReference type="Gene3D" id="3.30.750.140">
    <property type="match status" value="1"/>
</dbReference>
<protein>
    <submittedName>
        <fullName evidence="3">Flagellar hook-length control protein FliK</fullName>
    </submittedName>
</protein>
<dbReference type="InterPro" id="IPR021136">
    <property type="entry name" value="Flagellar_hook_control-like_C"/>
</dbReference>
<feature type="compositionally biased region" description="Low complexity" evidence="1">
    <location>
        <begin position="64"/>
        <end position="75"/>
    </location>
</feature>
<dbReference type="InterPro" id="IPR038610">
    <property type="entry name" value="FliK-like_C_sf"/>
</dbReference>
<evidence type="ECO:0000313" key="3">
    <source>
        <dbReference type="EMBL" id="TFD60252.1"/>
    </source>
</evidence>
<accession>A0A4R9AGZ0</accession>
<keyword evidence="3" id="KW-0282">Flagellum</keyword>
<proteinExistence type="predicted"/>
<feature type="region of interest" description="Disordered" evidence="1">
    <location>
        <begin position="414"/>
        <end position="473"/>
    </location>
</feature>
<reference evidence="3 4" key="1">
    <citation type="submission" date="2019-03" db="EMBL/GenBank/DDBJ databases">
        <title>Genomics of glacier-inhabiting Cryobacterium strains.</title>
        <authorList>
            <person name="Liu Q."/>
            <person name="Xin Y.-H."/>
        </authorList>
    </citation>
    <scope>NUCLEOTIDE SEQUENCE [LARGE SCALE GENOMIC DNA]</scope>
    <source>
        <strain evidence="3 4">Sr39</strain>
    </source>
</reference>
<feature type="compositionally biased region" description="Basic and acidic residues" evidence="1">
    <location>
        <begin position="433"/>
        <end position="452"/>
    </location>
</feature>
<comment type="caution">
    <text evidence="3">The sequence shown here is derived from an EMBL/GenBank/DDBJ whole genome shotgun (WGS) entry which is preliminary data.</text>
</comment>
<feature type="region of interest" description="Disordered" evidence="1">
    <location>
        <begin position="1"/>
        <end position="79"/>
    </location>
</feature>
<dbReference type="Proteomes" id="UP000298170">
    <property type="component" value="Unassembled WGS sequence"/>
</dbReference>
<dbReference type="AlphaFoldDB" id="A0A4R9AGZ0"/>
<sequence length="473" mass="45028">MTLTLGQFRPAGAPPVPSSPRETKSVSPGADAFGSIMDDTLAGRPDAPSTPVSTESTGDHARDSAAGASSTASPARPDSAIPVVPVSFSAALTLAGDGAAAPSVTATDTVAVDGTAHSGTSASGAGWSVLDTMAPPTTAAAALAAGAGTLEAAAGLAASNIPAAVAPIPALPIPALPGTAVSTTAAASPRGGAAAAAGPTATAFASVVTATAPGTAGKAAATGVGSTGPAAGASDATGDATVLSALPTSATAGAAILAGAPGLPGAAQAGAAQNTAVAGTGTAGSALPDSIRLTGRGAGAEAVAPSTPAVPTSVPIAMSTPTATLVAAPASVTALPLTAQIMKPLFSLATAAPGEHVLTISVSPDNLGPVTVRAHVTGEGIRVELFAPTDLAREALRVILPDLRRDLAGSGLSAQLDLSSDSQAGDPSATRQPRSEADGRDPDARGPAERAPDTPQEQRPPQFGSTHTIDVLA</sequence>
<dbReference type="CDD" id="cd17470">
    <property type="entry name" value="T3SS_Flik_C"/>
    <property type="match status" value="1"/>
</dbReference>
<name>A0A4R9AGZ0_9MICO</name>
<feature type="compositionally biased region" description="Polar residues" evidence="1">
    <location>
        <begin position="455"/>
        <end position="473"/>
    </location>
</feature>
<keyword evidence="4" id="KW-1185">Reference proteome</keyword>
<dbReference type="Pfam" id="PF02120">
    <property type="entry name" value="Flg_hook"/>
    <property type="match status" value="1"/>
</dbReference>
<dbReference type="EMBL" id="SOHJ01000008">
    <property type="protein sequence ID" value="TFD60252.1"/>
    <property type="molecule type" value="Genomic_DNA"/>
</dbReference>
<keyword evidence="3" id="KW-0966">Cell projection</keyword>
<dbReference type="OrthoDB" id="5149615at2"/>
<evidence type="ECO:0000256" key="1">
    <source>
        <dbReference type="SAM" id="MobiDB-lite"/>
    </source>
</evidence>
<keyword evidence="3" id="KW-0969">Cilium</keyword>
<feature type="domain" description="Flagellar hook-length control protein-like C-terminal" evidence="2">
    <location>
        <begin position="350"/>
        <end position="423"/>
    </location>
</feature>
<feature type="compositionally biased region" description="Low complexity" evidence="1">
    <location>
        <begin position="414"/>
        <end position="423"/>
    </location>
</feature>